<feature type="transmembrane region" description="Helical" evidence="2">
    <location>
        <begin position="360"/>
        <end position="376"/>
    </location>
</feature>
<reference evidence="4 5" key="1">
    <citation type="submission" date="2024-05" db="EMBL/GenBank/DDBJ databases">
        <authorList>
            <person name="Wallberg A."/>
        </authorList>
    </citation>
    <scope>NUCLEOTIDE SEQUENCE [LARGE SCALE GENOMIC DNA]</scope>
</reference>
<dbReference type="InterPro" id="IPR001036">
    <property type="entry name" value="Acrflvin-R"/>
</dbReference>
<evidence type="ECO:0000313" key="4">
    <source>
        <dbReference type="EMBL" id="CAL4124394.1"/>
    </source>
</evidence>
<dbReference type="InterPro" id="IPR053958">
    <property type="entry name" value="HMGCR/SNAP/NPC1-like_SSD"/>
</dbReference>
<gene>
    <name evidence="4" type="ORF">MNOR_LOCUS24470</name>
</gene>
<feature type="transmembrane region" description="Helical" evidence="2">
    <location>
        <begin position="897"/>
        <end position="927"/>
    </location>
</feature>
<feature type="transmembrane region" description="Helical" evidence="2">
    <location>
        <begin position="782"/>
        <end position="815"/>
    </location>
</feature>
<name>A0AAV2RF35_MEGNR</name>
<dbReference type="PANTHER" id="PTHR10796:SF130">
    <property type="entry name" value="PATCHED DOMAIN-CONTAINING PROTEIN 3-LIKE PROTEIN"/>
    <property type="match status" value="1"/>
</dbReference>
<evidence type="ECO:0000313" key="5">
    <source>
        <dbReference type="Proteomes" id="UP001497623"/>
    </source>
</evidence>
<dbReference type="SUPFAM" id="SSF82866">
    <property type="entry name" value="Multidrug efflux transporter AcrB transmembrane domain"/>
    <property type="match status" value="2"/>
</dbReference>
<accession>A0AAV2RF35</accession>
<feature type="transmembrane region" description="Helical" evidence="2">
    <location>
        <begin position="821"/>
        <end position="847"/>
    </location>
</feature>
<dbReference type="GO" id="GO:0016020">
    <property type="term" value="C:membrane"/>
    <property type="evidence" value="ECO:0007669"/>
    <property type="project" value="InterPro"/>
</dbReference>
<keyword evidence="2" id="KW-0812">Transmembrane</keyword>
<sequence length="1010" mass="114082">MKRVVESVSQLTPLDQSPVHEKAKISINNGSKSPDRKESLKHKGKKSALTWLSHSIIGGLEYFFYRYGKSIANRPIIYISVCLLITAVCTIGVYKFQWEERPFKLWIPQNSDFIKVMEWKKENFPDQFRIHIALYEAENVLDRNVVLEMLRVHEAVENATIDGTTWSMTCARLPSITNSLFARRKRSSRQIDEYEGTDYSTVFDRETYCDYLGEMENKCMEHSILEIWGYERDYIESLDNDDIINDLNSYDTSAVFGFPKNFSEHLGEVQRDEYGDIISAKSATQMWITKVNVTAVAAGDFIDDTGTGTEVDTVGFNWEKVLIDTVLDEADRPEGVKLFFMSSSSFGSIAGATIEKDVQFLALGFNLVFVYVQIMLGKFNLLEMRPLLSFFGLMCVGLSIAVSMGICSACGIFYGPVNSILPFLLLGLGVDDMFVIMQAWHNLTEEEKKSTISERIGHTLKHAGVSITVTSLTNFAAFAIGSGTVLPALQSFCIYAAVGIGSIYFFQATFFVAWLSYDQRRLEDRRCGAVWCWKLSDSYTPNECSKRDLCQLFFKNVVAKYLFTVPAKIIVLLVTFGVLGVSCWGLANLQQEFNPIWFIPQSTYLFQFFLKQKHYYPSNGELGYVYFDNVSSLHAELPVLDEYVTKLEESEYVSNVDSWYKEYKKYWINRDAIVPNPNQTEEEFRDSLSEFLFSSSGAKYQVRNFLFSGNTNCTGITPPILASSMEYRHRLVDGTGEQIKAMDEVKAITASMNFSGYVQPWSQAYAGWETDKIIERELYQNMGLAMLIVFLVTLILIASLPASIMVLLCVLMTLIDVGALMHWWGLTIDTVSCVDLVLAVGLCVDYAAHIAHMFMTRQGTRNERAKQAVAAIGPAVLNGGFSTFIAFIFLANSDSHVFITFFKVFFGVCLYGLFHGLVFLPVLLSLIGPAAYKHREFAYSSNKLEKAHMKEEEEGMLQPVVMTSKSTPEVVVSNPSSVECRFELSVEKLLAMRETSLLGANDDYREDSKL</sequence>
<dbReference type="EMBL" id="CAXKWB010022507">
    <property type="protein sequence ID" value="CAL4124394.1"/>
    <property type="molecule type" value="Genomic_DNA"/>
</dbReference>
<comment type="similarity">
    <text evidence="1">Belongs to the patched family.</text>
</comment>
<protein>
    <recommendedName>
        <fullName evidence="3">SSD domain-containing protein</fullName>
    </recommendedName>
</protein>
<feature type="domain" description="SSD" evidence="3">
    <location>
        <begin position="357"/>
        <end position="517"/>
    </location>
</feature>
<feature type="transmembrane region" description="Helical" evidence="2">
    <location>
        <begin position="420"/>
        <end position="443"/>
    </location>
</feature>
<dbReference type="Pfam" id="PF12349">
    <property type="entry name" value="Sterol-sensing"/>
    <property type="match status" value="1"/>
</dbReference>
<feature type="transmembrane region" description="Helical" evidence="2">
    <location>
        <begin position="388"/>
        <end position="414"/>
    </location>
</feature>
<dbReference type="PANTHER" id="PTHR10796">
    <property type="entry name" value="PATCHED-RELATED"/>
    <property type="match status" value="1"/>
</dbReference>
<dbReference type="Gene3D" id="1.20.1640.10">
    <property type="entry name" value="Multidrug efflux transporter AcrB transmembrane domain"/>
    <property type="match status" value="2"/>
</dbReference>
<proteinExistence type="inferred from homology"/>
<feature type="transmembrane region" description="Helical" evidence="2">
    <location>
        <begin position="494"/>
        <end position="517"/>
    </location>
</feature>
<evidence type="ECO:0000256" key="2">
    <source>
        <dbReference type="SAM" id="Phobius"/>
    </source>
</evidence>
<feature type="transmembrane region" description="Helical" evidence="2">
    <location>
        <begin position="593"/>
        <end position="610"/>
    </location>
</feature>
<dbReference type="Proteomes" id="UP001497623">
    <property type="component" value="Unassembled WGS sequence"/>
</dbReference>
<dbReference type="InterPro" id="IPR051697">
    <property type="entry name" value="Patched_domain-protein"/>
</dbReference>
<feature type="transmembrane region" description="Helical" evidence="2">
    <location>
        <begin position="464"/>
        <end position="488"/>
    </location>
</feature>
<feature type="transmembrane region" description="Helical" evidence="2">
    <location>
        <begin position="569"/>
        <end position="587"/>
    </location>
</feature>
<feature type="transmembrane region" description="Helical" evidence="2">
    <location>
        <begin position="77"/>
        <end position="96"/>
    </location>
</feature>
<dbReference type="AlphaFoldDB" id="A0AAV2RF35"/>
<evidence type="ECO:0000256" key="1">
    <source>
        <dbReference type="ARBA" id="ARBA00005585"/>
    </source>
</evidence>
<dbReference type="Pfam" id="PF00873">
    <property type="entry name" value="ACR_tran"/>
    <property type="match status" value="1"/>
</dbReference>
<comment type="caution">
    <text evidence="4">The sequence shown here is derived from an EMBL/GenBank/DDBJ whole genome shotgun (WGS) entry which is preliminary data.</text>
</comment>
<evidence type="ECO:0000259" key="3">
    <source>
        <dbReference type="PROSITE" id="PS50156"/>
    </source>
</evidence>
<organism evidence="4 5">
    <name type="scientific">Meganyctiphanes norvegica</name>
    <name type="common">Northern krill</name>
    <name type="synonym">Thysanopoda norvegica</name>
    <dbReference type="NCBI Taxonomy" id="48144"/>
    <lineage>
        <taxon>Eukaryota</taxon>
        <taxon>Metazoa</taxon>
        <taxon>Ecdysozoa</taxon>
        <taxon>Arthropoda</taxon>
        <taxon>Crustacea</taxon>
        <taxon>Multicrustacea</taxon>
        <taxon>Malacostraca</taxon>
        <taxon>Eumalacostraca</taxon>
        <taxon>Eucarida</taxon>
        <taxon>Euphausiacea</taxon>
        <taxon>Euphausiidae</taxon>
        <taxon>Meganyctiphanes</taxon>
    </lineage>
</organism>
<keyword evidence="2" id="KW-1133">Transmembrane helix</keyword>
<dbReference type="InterPro" id="IPR000731">
    <property type="entry name" value="SSD"/>
</dbReference>
<dbReference type="PROSITE" id="PS50156">
    <property type="entry name" value="SSD"/>
    <property type="match status" value="1"/>
</dbReference>
<dbReference type="GO" id="GO:0022857">
    <property type="term" value="F:transmembrane transporter activity"/>
    <property type="evidence" value="ECO:0007669"/>
    <property type="project" value="InterPro"/>
</dbReference>
<keyword evidence="2" id="KW-0472">Membrane</keyword>
<keyword evidence="5" id="KW-1185">Reference proteome</keyword>
<feature type="transmembrane region" description="Helical" evidence="2">
    <location>
        <begin position="868"/>
        <end position="891"/>
    </location>
</feature>